<proteinExistence type="predicted"/>
<sequence>MNLEIVVPKSAVTVSPGVETRVRIQVSNNGDERMPVRIGVVRGRVAGWAQAEPAVVAAGPGESTNVDLVFRPPASVTPQATLQPFTVQAEDLSTGFVAARATGLLAVSAPLTLTAALAVARVRRRTIAVTLSVSNSGSSSVTLGVRPKLEMAGEGGRLADRAARKAARKAERRASAKPSLLDIAAGESGETRIIGRPKRAFFGARRPYVLTVRCVDVVDETASTLDKDAEPPAPLATVTHAGIAKARLSRTAATIIGVLLVGSLTAGGVLVARMGVLPERFSNFTAGLAGASPKDPVTVPYALVEVFPINSRAAAEATRDRLNSAGMNVRVVDSRESGVVFDGAEGLNVLIRDGFATPEAVKAYCDQYKPIAPKCTVVAS</sequence>
<gene>
    <name evidence="2" type="ORF">Vau01_028420</name>
</gene>
<dbReference type="Proteomes" id="UP000612585">
    <property type="component" value="Unassembled WGS sequence"/>
</dbReference>
<name>A0A8J3Z4Z1_9ACTN</name>
<dbReference type="AlphaFoldDB" id="A0A8J3Z4Z1"/>
<keyword evidence="1" id="KW-0472">Membrane</keyword>
<keyword evidence="1" id="KW-0812">Transmembrane</keyword>
<accession>A0A8J3Z4Z1</accession>
<reference evidence="2" key="1">
    <citation type="submission" date="2021-01" db="EMBL/GenBank/DDBJ databases">
        <title>Whole genome shotgun sequence of Virgisporangium aurantiacum NBRC 16421.</title>
        <authorList>
            <person name="Komaki H."/>
            <person name="Tamura T."/>
        </authorList>
    </citation>
    <scope>NUCLEOTIDE SEQUENCE</scope>
    <source>
        <strain evidence="2">NBRC 16421</strain>
    </source>
</reference>
<protein>
    <submittedName>
        <fullName evidence="2">Uncharacterized protein</fullName>
    </submittedName>
</protein>
<comment type="caution">
    <text evidence="2">The sequence shown here is derived from an EMBL/GenBank/DDBJ whole genome shotgun (WGS) entry which is preliminary data.</text>
</comment>
<evidence type="ECO:0000313" key="3">
    <source>
        <dbReference type="Proteomes" id="UP000612585"/>
    </source>
</evidence>
<keyword evidence="3" id="KW-1185">Reference proteome</keyword>
<evidence type="ECO:0000256" key="1">
    <source>
        <dbReference type="SAM" id="Phobius"/>
    </source>
</evidence>
<dbReference type="RefSeq" id="WP_203991984.1">
    <property type="nucleotide sequence ID" value="NZ_BOPG01000017.1"/>
</dbReference>
<keyword evidence="1" id="KW-1133">Transmembrane helix</keyword>
<feature type="transmembrane region" description="Helical" evidence="1">
    <location>
        <begin position="252"/>
        <end position="272"/>
    </location>
</feature>
<evidence type="ECO:0000313" key="2">
    <source>
        <dbReference type="EMBL" id="GIJ55326.1"/>
    </source>
</evidence>
<organism evidence="2 3">
    <name type="scientific">Virgisporangium aurantiacum</name>
    <dbReference type="NCBI Taxonomy" id="175570"/>
    <lineage>
        <taxon>Bacteria</taxon>
        <taxon>Bacillati</taxon>
        <taxon>Actinomycetota</taxon>
        <taxon>Actinomycetes</taxon>
        <taxon>Micromonosporales</taxon>
        <taxon>Micromonosporaceae</taxon>
        <taxon>Virgisporangium</taxon>
    </lineage>
</organism>
<dbReference type="EMBL" id="BOPG01000017">
    <property type="protein sequence ID" value="GIJ55326.1"/>
    <property type="molecule type" value="Genomic_DNA"/>
</dbReference>